<reference evidence="2" key="1">
    <citation type="journal article" date="2021" name="J Fungi (Basel)">
        <title>Virulence traits and population genomics of the black yeast Aureobasidium melanogenum.</title>
        <authorList>
            <person name="Cernosa A."/>
            <person name="Sun X."/>
            <person name="Gostincar C."/>
            <person name="Fang C."/>
            <person name="Gunde-Cimerman N."/>
            <person name="Song Z."/>
        </authorList>
    </citation>
    <scope>NUCLEOTIDE SEQUENCE</scope>
    <source>
        <strain evidence="2">EXF-9911</strain>
    </source>
</reference>
<sequence>MAWHNSRDQYEGFQDSLNQDFELFSSTTQNVNQQYGSGTLPPVTGASSTQKKAQGDQYGAERMIPSTKTEEAWLAWCHASTAQDMHTMSVAKAKTKLSISDSGYGSVDHADSHGVEAGLSAQPEMTGSSNNQVSDYCEICCEESEKRRYFSNNADRRSGLPLTDTPEKTLTACRKHMLTHTRPFKCDVSRCDNHNGFASPHDLARHKKTCHSMLTVKTSKFYYRCAAPSCQKKDKIWPRKDNFKAHLEGTHRYDEAQVAELLVKSECTPEDVQLLPDIASRQKKSRKVKTKRRSRKELSSDDEDSIVTDSPTGEVYHGFESSNSLPQRLAKSPTLSPSASYPSDSFLQAAQSLPLPIGTTYTHPPSIVVSGDPEVDVREQNSPIEMMDTTADFMDDVHSPYLMVCVPSSPEDMAPPSATYSSSTYADSLFESDTATDDGFDIDSGECETIFQPLLRPAVHCLLTAYSSRQNTSGNSGQQSSNSSYSSSFNGHAGGSGSRASDPPLLSPGGKRRRTLAEEDDGNDKEQPPKRKSRVIRADEELPPLACPFVKFDPLKHEKCYTFVLRGVSRVKQHLERVHSIPIHCPKCYSIFRNNEARDKHVREGTCQTAPERRLEGIDEATMRKFKRRVTSRSVSESWYSMFALLFPGARKPESPFMDTTLSAELSVFRDFCTHEGHEIVTSIVRANMPYGGGQQQEQLEDFTRQVFQRSIEQLFLQWQSRPRSVTSEPVVAAQPTFPPTPPSTFIHDLNDMGINDTFTMTDEEPSLPPTQQFPDLDMPWINCEVQQSTEAQQQQQQLQQQYMYFGEIFPMDHRQQQFWNDHGVLDGMGGWSG</sequence>
<comment type="caution">
    <text evidence="2">The sequence shown here is derived from an EMBL/GenBank/DDBJ whole genome shotgun (WGS) entry which is preliminary data.</text>
</comment>
<reference evidence="2" key="2">
    <citation type="submission" date="2021-08" db="EMBL/GenBank/DDBJ databases">
        <authorList>
            <person name="Gostincar C."/>
            <person name="Sun X."/>
            <person name="Song Z."/>
            <person name="Gunde-Cimerman N."/>
        </authorList>
    </citation>
    <scope>NUCLEOTIDE SEQUENCE</scope>
    <source>
        <strain evidence="2">EXF-9911</strain>
    </source>
</reference>
<feature type="region of interest" description="Disordered" evidence="1">
    <location>
        <begin position="32"/>
        <end position="59"/>
    </location>
</feature>
<feature type="compositionally biased region" description="Low complexity" evidence="1">
    <location>
        <begin position="470"/>
        <end position="491"/>
    </location>
</feature>
<dbReference type="PANTHER" id="PTHR38166">
    <property type="entry name" value="C2H2-TYPE DOMAIN-CONTAINING PROTEIN-RELATED"/>
    <property type="match status" value="1"/>
</dbReference>
<organism evidence="2 3">
    <name type="scientific">Aureobasidium melanogenum</name>
    <name type="common">Aureobasidium pullulans var. melanogenum</name>
    <dbReference type="NCBI Taxonomy" id="46634"/>
    <lineage>
        <taxon>Eukaryota</taxon>
        <taxon>Fungi</taxon>
        <taxon>Dikarya</taxon>
        <taxon>Ascomycota</taxon>
        <taxon>Pezizomycotina</taxon>
        <taxon>Dothideomycetes</taxon>
        <taxon>Dothideomycetidae</taxon>
        <taxon>Dothideales</taxon>
        <taxon>Saccotheciaceae</taxon>
        <taxon>Aureobasidium</taxon>
    </lineage>
</organism>
<proteinExistence type="predicted"/>
<feature type="region of interest" description="Disordered" evidence="1">
    <location>
        <begin position="278"/>
        <end position="341"/>
    </location>
</feature>
<accession>A0A9P8J6R5</accession>
<gene>
    <name evidence="2" type="ORF">KCU76_g9314</name>
</gene>
<feature type="region of interest" description="Disordered" evidence="1">
    <location>
        <begin position="470"/>
        <end position="537"/>
    </location>
</feature>
<evidence type="ECO:0000313" key="3">
    <source>
        <dbReference type="Proteomes" id="UP000779574"/>
    </source>
</evidence>
<dbReference type="PANTHER" id="PTHR38166:SF1">
    <property type="entry name" value="C2H2-TYPE DOMAIN-CONTAINING PROTEIN"/>
    <property type="match status" value="1"/>
</dbReference>
<evidence type="ECO:0008006" key="4">
    <source>
        <dbReference type="Google" id="ProtNLM"/>
    </source>
</evidence>
<dbReference type="AlphaFoldDB" id="A0A9P8J6R5"/>
<feature type="compositionally biased region" description="Basic residues" evidence="1">
    <location>
        <begin position="281"/>
        <end position="295"/>
    </location>
</feature>
<dbReference type="OrthoDB" id="4738706at2759"/>
<feature type="non-terminal residue" evidence="2">
    <location>
        <position position="834"/>
    </location>
</feature>
<dbReference type="Proteomes" id="UP000779574">
    <property type="component" value="Unassembled WGS sequence"/>
</dbReference>
<evidence type="ECO:0000313" key="2">
    <source>
        <dbReference type="EMBL" id="KAG9688847.1"/>
    </source>
</evidence>
<dbReference type="EMBL" id="JAHFXF010000383">
    <property type="protein sequence ID" value="KAG9688847.1"/>
    <property type="molecule type" value="Genomic_DNA"/>
</dbReference>
<name>A0A9P8J6R5_AURME</name>
<evidence type="ECO:0000256" key="1">
    <source>
        <dbReference type="SAM" id="MobiDB-lite"/>
    </source>
</evidence>
<protein>
    <recommendedName>
        <fullName evidence="4">C2H2-type domain-containing protein</fullName>
    </recommendedName>
</protein>